<comment type="subcellular location">
    <subcellularLocation>
        <location evidence="1">Cell membrane</location>
        <topology evidence="1">Multi-pass membrane protein</topology>
    </subcellularLocation>
</comment>
<dbReference type="GO" id="GO:0015087">
    <property type="term" value="F:cobalt ion transmembrane transporter activity"/>
    <property type="evidence" value="ECO:0007669"/>
    <property type="project" value="TreeGrafter"/>
</dbReference>
<dbReference type="InterPro" id="IPR054464">
    <property type="entry name" value="ULD_fung"/>
</dbReference>
<feature type="transmembrane region" description="Helical" evidence="6">
    <location>
        <begin position="1288"/>
        <end position="1309"/>
    </location>
</feature>
<feature type="compositionally biased region" description="Basic and acidic residues" evidence="5">
    <location>
        <begin position="161"/>
        <end position="170"/>
    </location>
</feature>
<dbReference type="SUPFAM" id="SSF144083">
    <property type="entry name" value="Magnesium transport protein CorA, transmembrane region"/>
    <property type="match status" value="1"/>
</dbReference>
<dbReference type="GO" id="GO:0015095">
    <property type="term" value="F:magnesium ion transmembrane transporter activity"/>
    <property type="evidence" value="ECO:0007669"/>
    <property type="project" value="TreeGrafter"/>
</dbReference>
<dbReference type="Proteomes" id="UP000799750">
    <property type="component" value="Unassembled WGS sequence"/>
</dbReference>
<dbReference type="Pfam" id="PF22893">
    <property type="entry name" value="ULD_2"/>
    <property type="match status" value="1"/>
</dbReference>
<dbReference type="PANTHER" id="PTHR46494">
    <property type="entry name" value="CORA FAMILY METAL ION TRANSPORTER (EUROFUNG)"/>
    <property type="match status" value="1"/>
</dbReference>
<protein>
    <recommendedName>
        <fullName evidence="7">Ubiquitin-like domain-containing protein</fullName>
    </recommendedName>
</protein>
<evidence type="ECO:0000259" key="7">
    <source>
        <dbReference type="Pfam" id="PF22893"/>
    </source>
</evidence>
<feature type="compositionally biased region" description="Low complexity" evidence="5">
    <location>
        <begin position="179"/>
        <end position="202"/>
    </location>
</feature>
<feature type="region of interest" description="Disordered" evidence="5">
    <location>
        <begin position="132"/>
        <end position="271"/>
    </location>
</feature>
<evidence type="ECO:0000256" key="4">
    <source>
        <dbReference type="ARBA" id="ARBA00023136"/>
    </source>
</evidence>
<reference evidence="8" key="1">
    <citation type="journal article" date="2020" name="Stud. Mycol.">
        <title>101 Dothideomycetes genomes: a test case for predicting lifestyles and emergence of pathogens.</title>
        <authorList>
            <person name="Haridas S."/>
            <person name="Albert R."/>
            <person name="Binder M."/>
            <person name="Bloem J."/>
            <person name="Labutti K."/>
            <person name="Salamov A."/>
            <person name="Andreopoulos B."/>
            <person name="Baker S."/>
            <person name="Barry K."/>
            <person name="Bills G."/>
            <person name="Bluhm B."/>
            <person name="Cannon C."/>
            <person name="Castanera R."/>
            <person name="Culley D."/>
            <person name="Daum C."/>
            <person name="Ezra D."/>
            <person name="Gonzalez J."/>
            <person name="Henrissat B."/>
            <person name="Kuo A."/>
            <person name="Liang C."/>
            <person name="Lipzen A."/>
            <person name="Lutzoni F."/>
            <person name="Magnuson J."/>
            <person name="Mondo S."/>
            <person name="Nolan M."/>
            <person name="Ohm R."/>
            <person name="Pangilinan J."/>
            <person name="Park H.-J."/>
            <person name="Ramirez L."/>
            <person name="Alfaro M."/>
            <person name="Sun H."/>
            <person name="Tritt A."/>
            <person name="Yoshinaga Y."/>
            <person name="Zwiers L.-H."/>
            <person name="Turgeon B."/>
            <person name="Goodwin S."/>
            <person name="Spatafora J."/>
            <person name="Crous P."/>
            <person name="Grigoriev I."/>
        </authorList>
    </citation>
    <scope>NUCLEOTIDE SEQUENCE</scope>
    <source>
        <strain evidence="8">CBS 269.34</strain>
    </source>
</reference>
<dbReference type="Gene3D" id="1.20.58.340">
    <property type="entry name" value="Magnesium transport protein CorA, transmembrane region"/>
    <property type="match status" value="1"/>
</dbReference>
<keyword evidence="2 6" id="KW-0812">Transmembrane</keyword>
<feature type="compositionally biased region" description="Low complexity" evidence="5">
    <location>
        <begin position="209"/>
        <end position="221"/>
    </location>
</feature>
<feature type="compositionally biased region" description="Acidic residues" evidence="5">
    <location>
        <begin position="591"/>
        <end position="600"/>
    </location>
</feature>
<accession>A0A6A6QDC9</accession>
<feature type="region of interest" description="Disordered" evidence="5">
    <location>
        <begin position="1"/>
        <end position="29"/>
    </location>
</feature>
<dbReference type="Pfam" id="PF01544">
    <property type="entry name" value="CorA"/>
    <property type="match status" value="1"/>
</dbReference>
<dbReference type="InterPro" id="IPR002523">
    <property type="entry name" value="MgTranspt_CorA/ZnTranspt_ZntB"/>
</dbReference>
<dbReference type="PANTHER" id="PTHR46494:SF1">
    <property type="entry name" value="CORA FAMILY METAL ION TRANSPORTER (EUROFUNG)"/>
    <property type="match status" value="1"/>
</dbReference>
<gene>
    <name evidence="8" type="ORF">BU16DRAFT_544052</name>
</gene>
<keyword evidence="9" id="KW-1185">Reference proteome</keyword>
<dbReference type="GO" id="GO:0050897">
    <property type="term" value="F:cobalt ion binding"/>
    <property type="evidence" value="ECO:0007669"/>
    <property type="project" value="TreeGrafter"/>
</dbReference>
<evidence type="ECO:0000313" key="9">
    <source>
        <dbReference type="Proteomes" id="UP000799750"/>
    </source>
</evidence>
<sequence>MEQTDAPLEKEAENASQVSPPPSPDTGSVQNEQHLETLVFVDHNGKRFLFPWVECKTWQGIKKLIERAYSRGENSALLPEVLEERFDLLLFNRDVALPEVWDAVIRPMVEVHLSLWSMPPVPSPQLPPAPWAIAGAEAPGTDPPFPLPFPNPAPKSSSSRSESRSQDSRSRARSRPRARLGSGSRSRSQSRSQSRDSVVSYLSGGGSSWGSVSNASSSGSVPTDFEPPRPWAPPRDRDGNHLSFLATHSEFSDQVKSEGTSPKPPASRPMTKEPVDILEAHMSRMSSNETKTYVLIRQANSPQKPGSKDIASIRWHHLHASDELDFYSFKDACTSIPKVSRQACHAVSTLLAKVEKENIKTALDGMFIEPGTVLRCDFKDDQGKEHAVIFACVPFFDLQAPLKPRLSRGQRLHPVRTLMSTLYPYEDVVERDREQAFRKHGNNSSESIIHVPVFWMLSIGSEAIVTCGYKTLSATMGPSMLIERDIQKLGRLETAVDIRFTDWEGRVFLFPRERCNTFFEFEQKVREVRSASTRQAPIKGTLKFVLVQEKDKTLLTPGNWVDEVHSLKTTFVDIITLNKWGRMSDGTNALEEWDSDEEISQTDATPETNSSRKDAPKRNTLYKVAPFFTWKPDNLLQNEKAGQDHHGYDSNIVDMLDVIDPDVATLTTERRRMQQPAQGHEMPHEINRAGLDPVLKYHRRGSRSAAVVNRRVREGNHIHIRGVRLEPAQKTSEALILEKLALVERNLLCDTLDNDAIDHDVNKGFASTDYYKGLSEREFETTKEAMDRLKAGAPLEPSLLLETDFRPGKYQGSSLTDEIHAKIIELQRYHIARLAYEFLEEVSLTFSLYIGKLDISPVSRKVWSALSMIAAVLQIAVDNDAQPTRKSKAKLWTLRKRSEYIDRSLAPDLGSWLPQHIKSCTKCRKAEFATEDHAIKHLQKRYMRDDTKTPLEGDEHDLTPDFRPCLRNDLQMRLEERNSAFILILSKSIKGISNLILQAKELADGVTFDNKTVADSYALPISLVESMRRFTVLFLGVERAIYFIDVRFRNWKFEHRKEAMEYFTDGMTALKRFESSVHNSLAEARKDLCFMVRSPPNDSNLLLKLSLGPEFILAWLMRRLIVKPIDHNVGTPELYREYLSALVFQVNHHPRKRLLRDINLLQEEFHALDQVNGWQIRLVENYLAVLDDKSFSTEIAGRRALFEHEENLLSGFMPHLLDDHEDYMELLGRCQPLIETTKQSTEINEEDHGKAILVFTLVTIIFLPLSFVTSYLGMNTADIRDMENKQSLFWEIALPLTAVTVGSILLVAYNGDQARDIVSSVSHTLTGKKSRKSRHTLSVAQRKKFSAGIDSSSDVDYKSSGDSAEYAMPVPNTLAGGVIGRPPPRAAPGRAGNTVQDGHYLLPEPISKIMKDPRSRTYTAQKNEPLSPPYMRSPAVMPLERSRPTYARVLRKYVTSDSLAHFRLPWEYDAQDPDYLIITKDVDTYDLDELFEHSRRARNPQTRTKTRRRDAESYIDTYKADYTWVKKSNRGTHPR</sequence>
<feature type="region of interest" description="Disordered" evidence="5">
    <location>
        <begin position="591"/>
        <end position="617"/>
    </location>
</feature>
<dbReference type="InterPro" id="IPR045863">
    <property type="entry name" value="CorA_TM1_TM2"/>
</dbReference>
<feature type="region of interest" description="Disordered" evidence="5">
    <location>
        <begin position="1414"/>
        <end position="1435"/>
    </location>
</feature>
<evidence type="ECO:0000256" key="1">
    <source>
        <dbReference type="ARBA" id="ARBA00004651"/>
    </source>
</evidence>
<evidence type="ECO:0000256" key="2">
    <source>
        <dbReference type="ARBA" id="ARBA00022692"/>
    </source>
</evidence>
<evidence type="ECO:0000256" key="6">
    <source>
        <dbReference type="SAM" id="Phobius"/>
    </source>
</evidence>
<dbReference type="OrthoDB" id="5430750at2759"/>
<keyword evidence="3 6" id="KW-1133">Transmembrane helix</keyword>
<dbReference type="EMBL" id="MU004198">
    <property type="protein sequence ID" value="KAF2489673.1"/>
    <property type="molecule type" value="Genomic_DNA"/>
</dbReference>
<keyword evidence="4 6" id="KW-0472">Membrane</keyword>
<evidence type="ECO:0000256" key="3">
    <source>
        <dbReference type="ARBA" id="ARBA00022989"/>
    </source>
</evidence>
<name>A0A6A6QDC9_9PEZI</name>
<evidence type="ECO:0000256" key="5">
    <source>
        <dbReference type="SAM" id="MobiDB-lite"/>
    </source>
</evidence>
<evidence type="ECO:0000313" key="8">
    <source>
        <dbReference type="EMBL" id="KAF2489673.1"/>
    </source>
</evidence>
<dbReference type="GO" id="GO:0005886">
    <property type="term" value="C:plasma membrane"/>
    <property type="evidence" value="ECO:0007669"/>
    <property type="project" value="UniProtKB-SubCell"/>
</dbReference>
<feature type="compositionally biased region" description="Pro residues" evidence="5">
    <location>
        <begin position="141"/>
        <end position="153"/>
    </location>
</feature>
<organism evidence="8 9">
    <name type="scientific">Lophium mytilinum</name>
    <dbReference type="NCBI Taxonomy" id="390894"/>
    <lineage>
        <taxon>Eukaryota</taxon>
        <taxon>Fungi</taxon>
        <taxon>Dikarya</taxon>
        <taxon>Ascomycota</taxon>
        <taxon>Pezizomycotina</taxon>
        <taxon>Dothideomycetes</taxon>
        <taxon>Pleosporomycetidae</taxon>
        <taxon>Mytilinidiales</taxon>
        <taxon>Mytilinidiaceae</taxon>
        <taxon>Lophium</taxon>
    </lineage>
</organism>
<feature type="transmembrane region" description="Helical" evidence="6">
    <location>
        <begin position="1251"/>
        <end position="1276"/>
    </location>
</feature>
<proteinExistence type="predicted"/>
<dbReference type="GO" id="GO:0000287">
    <property type="term" value="F:magnesium ion binding"/>
    <property type="evidence" value="ECO:0007669"/>
    <property type="project" value="TreeGrafter"/>
</dbReference>
<feature type="domain" description="Ubiquitin-like" evidence="7">
    <location>
        <begin position="35"/>
        <end position="118"/>
    </location>
</feature>